<sequence>MDTYGPSVARGEARTQGYIAAVVNSGKNAVVRVPRIYYAFRYYRVGYIIMEHVGDDDYNEQDFPAIAIAVERLLSQIPDPTAAPGPVGGGPITHRFFSDHGLPEDLQSHVNNMSSAFYSPCQSFT</sequence>
<reference evidence="2" key="1">
    <citation type="journal article" date="2014" name="Proc. Natl. Acad. Sci. U.S.A.">
        <title>Extensive sampling of basidiomycete genomes demonstrates inadequacy of the white-rot/brown-rot paradigm for wood decay fungi.</title>
        <authorList>
            <person name="Riley R."/>
            <person name="Salamov A.A."/>
            <person name="Brown D.W."/>
            <person name="Nagy L.G."/>
            <person name="Floudas D."/>
            <person name="Held B.W."/>
            <person name="Levasseur A."/>
            <person name="Lombard V."/>
            <person name="Morin E."/>
            <person name="Otillar R."/>
            <person name="Lindquist E.A."/>
            <person name="Sun H."/>
            <person name="LaButti K.M."/>
            <person name="Schmutz J."/>
            <person name="Jabbour D."/>
            <person name="Luo H."/>
            <person name="Baker S.E."/>
            <person name="Pisabarro A.G."/>
            <person name="Walton J.D."/>
            <person name="Blanchette R.A."/>
            <person name="Henrissat B."/>
            <person name="Martin F."/>
            <person name="Cullen D."/>
            <person name="Hibbett D.S."/>
            <person name="Grigoriev I.V."/>
        </authorList>
    </citation>
    <scope>NUCLEOTIDE SEQUENCE [LARGE SCALE GENOMIC DNA]</scope>
    <source>
        <strain evidence="2">FD-172 SS1</strain>
    </source>
</reference>
<proteinExistence type="predicted"/>
<accession>A0A067MDG5</accession>
<dbReference type="InParanoid" id="A0A067MDG5"/>
<evidence type="ECO:0000313" key="2">
    <source>
        <dbReference type="Proteomes" id="UP000027195"/>
    </source>
</evidence>
<organism evidence="1 2">
    <name type="scientific">Botryobasidium botryosum (strain FD-172 SS1)</name>
    <dbReference type="NCBI Taxonomy" id="930990"/>
    <lineage>
        <taxon>Eukaryota</taxon>
        <taxon>Fungi</taxon>
        <taxon>Dikarya</taxon>
        <taxon>Basidiomycota</taxon>
        <taxon>Agaricomycotina</taxon>
        <taxon>Agaricomycetes</taxon>
        <taxon>Cantharellales</taxon>
        <taxon>Botryobasidiaceae</taxon>
        <taxon>Botryobasidium</taxon>
    </lineage>
</organism>
<name>A0A067MDG5_BOTB1</name>
<dbReference type="Proteomes" id="UP000027195">
    <property type="component" value="Unassembled WGS sequence"/>
</dbReference>
<dbReference type="HOGENOM" id="CLU_1992245_0_0_1"/>
<dbReference type="EMBL" id="KL198048">
    <property type="protein sequence ID" value="KDQ12745.1"/>
    <property type="molecule type" value="Genomic_DNA"/>
</dbReference>
<protein>
    <submittedName>
        <fullName evidence="1">Uncharacterized protein</fullName>
    </submittedName>
</protein>
<evidence type="ECO:0000313" key="1">
    <source>
        <dbReference type="EMBL" id="KDQ12745.1"/>
    </source>
</evidence>
<gene>
    <name evidence="1" type="ORF">BOTBODRAFT_189012</name>
</gene>
<dbReference type="AlphaFoldDB" id="A0A067MDG5"/>
<keyword evidence="2" id="KW-1185">Reference proteome</keyword>
<dbReference type="OrthoDB" id="3250044at2759"/>